<dbReference type="Proteomes" id="UP000663868">
    <property type="component" value="Unassembled WGS sequence"/>
</dbReference>
<sequence length="82" mass="9087">MSSVQINNIELDFFDSGTDIVATTGVGPRISFLVRSDHRQQIFIEHRSSTNIPSIIDLNTVCTCFDNVAKQVAIYLPTSNIT</sequence>
<dbReference type="EMBL" id="CAJOBB010023446">
    <property type="protein sequence ID" value="CAF4393058.1"/>
    <property type="molecule type" value="Genomic_DNA"/>
</dbReference>
<evidence type="ECO:0000313" key="1">
    <source>
        <dbReference type="EMBL" id="CAF4393058.1"/>
    </source>
</evidence>
<comment type="caution">
    <text evidence="1">The sequence shown here is derived from an EMBL/GenBank/DDBJ whole genome shotgun (WGS) entry which is preliminary data.</text>
</comment>
<organism evidence="1 2">
    <name type="scientific">Adineta steineri</name>
    <dbReference type="NCBI Taxonomy" id="433720"/>
    <lineage>
        <taxon>Eukaryota</taxon>
        <taxon>Metazoa</taxon>
        <taxon>Spiralia</taxon>
        <taxon>Gnathifera</taxon>
        <taxon>Rotifera</taxon>
        <taxon>Eurotatoria</taxon>
        <taxon>Bdelloidea</taxon>
        <taxon>Adinetida</taxon>
        <taxon>Adinetidae</taxon>
        <taxon>Adineta</taxon>
    </lineage>
</organism>
<proteinExistence type="predicted"/>
<gene>
    <name evidence="1" type="ORF">KXQ929_LOCUS50574</name>
</gene>
<accession>A0A820NXL8</accession>
<dbReference type="AlphaFoldDB" id="A0A820NXL8"/>
<reference evidence="1" key="1">
    <citation type="submission" date="2021-02" db="EMBL/GenBank/DDBJ databases">
        <authorList>
            <person name="Nowell W R."/>
        </authorList>
    </citation>
    <scope>NUCLEOTIDE SEQUENCE</scope>
</reference>
<evidence type="ECO:0000313" key="2">
    <source>
        <dbReference type="Proteomes" id="UP000663868"/>
    </source>
</evidence>
<name>A0A820NXL8_9BILA</name>
<protein>
    <submittedName>
        <fullName evidence="1">Uncharacterized protein</fullName>
    </submittedName>
</protein>